<dbReference type="PaxDb" id="4097-A0A1S4D5V4"/>
<gene>
    <name evidence="1" type="primary">LOC107826363</name>
</gene>
<dbReference type="RefSeq" id="XP_016508810.1">
    <property type="nucleotide sequence ID" value="XM_016653324.1"/>
</dbReference>
<organism evidence="1">
    <name type="scientific">Nicotiana tabacum</name>
    <name type="common">Common tobacco</name>
    <dbReference type="NCBI Taxonomy" id="4097"/>
    <lineage>
        <taxon>Eukaryota</taxon>
        <taxon>Viridiplantae</taxon>
        <taxon>Streptophyta</taxon>
        <taxon>Embryophyta</taxon>
        <taxon>Tracheophyta</taxon>
        <taxon>Spermatophyta</taxon>
        <taxon>Magnoliopsida</taxon>
        <taxon>eudicotyledons</taxon>
        <taxon>Gunneridae</taxon>
        <taxon>Pentapetalae</taxon>
        <taxon>asterids</taxon>
        <taxon>lamiids</taxon>
        <taxon>Solanales</taxon>
        <taxon>Solanaceae</taxon>
        <taxon>Nicotianoideae</taxon>
        <taxon>Nicotianeae</taxon>
        <taxon>Nicotiana</taxon>
    </lineage>
</organism>
<dbReference type="OrthoDB" id="1305522at2759"/>
<protein>
    <submittedName>
        <fullName evidence="1">Uncharacterized protein</fullName>
    </submittedName>
</protein>
<proteinExistence type="predicted"/>
<dbReference type="KEGG" id="nta:107826363"/>
<dbReference type="PANTHER" id="PTHR35218:SF7">
    <property type="entry name" value="ENDONUCLEASE_EXONUCLEASE_PHOSPHATASE"/>
    <property type="match status" value="1"/>
</dbReference>
<reference evidence="1" key="1">
    <citation type="submission" date="2025-08" db="UniProtKB">
        <authorList>
            <consortium name="RefSeq"/>
        </authorList>
    </citation>
    <scope>IDENTIFICATION</scope>
</reference>
<sequence length="176" mass="20413">MQENIERRYLILDPPMLEMTFLNIHLDPYSVDQKYVIFLIPTLRPPPLPQEEMANNHQLIMNLAMALVLGGSSSPTTNRSMKIMLWWSRGANYLDFRRNLHFLFNWNNPTILCLMETRIEDHTSLLNEFNFTDRIQVFAQGYSSGIVMLWRAHDLIVDPIAITAQELHASVQADAP</sequence>
<dbReference type="AlphaFoldDB" id="A0A1S4D5V4"/>
<accession>A0A1S4D5V4</accession>
<evidence type="ECO:0000313" key="1">
    <source>
        <dbReference type="RefSeq" id="XP_016508810.1"/>
    </source>
</evidence>
<name>A0A1S4D5V4_TOBAC</name>
<dbReference type="PANTHER" id="PTHR35218">
    <property type="entry name" value="RNASE H DOMAIN-CONTAINING PROTEIN"/>
    <property type="match status" value="1"/>
</dbReference>
<dbReference type="OMA" id="TISMHAN"/>